<evidence type="ECO:0000313" key="9">
    <source>
        <dbReference type="Proteomes" id="UP000242592"/>
    </source>
</evidence>
<dbReference type="RefSeq" id="WP_073073176.1">
    <property type="nucleotide sequence ID" value="NZ_FQXN01000004.1"/>
</dbReference>
<dbReference type="InterPro" id="IPR036554">
    <property type="entry name" value="GHMP_kinase_C_sf"/>
</dbReference>
<keyword evidence="9" id="KW-1185">Reference proteome</keyword>
<feature type="active site" evidence="6">
    <location>
        <position position="134"/>
    </location>
</feature>
<keyword evidence="3 6" id="KW-0547">Nucleotide-binding</keyword>
<keyword evidence="6" id="KW-0414">Isoprene biosynthesis</keyword>
<dbReference type="InterPro" id="IPR020568">
    <property type="entry name" value="Ribosomal_Su5_D2-typ_SF"/>
</dbReference>
<comment type="function">
    <text evidence="6">Catalyzes the phosphorylation of the position 2 hydroxy group of 4-diphosphocytidyl-2C-methyl-D-erythritol.</text>
</comment>
<proteinExistence type="inferred from homology"/>
<keyword evidence="5 6" id="KW-0067">ATP-binding</keyword>
<dbReference type="HAMAP" id="MF_00061">
    <property type="entry name" value="IspE"/>
    <property type="match status" value="1"/>
</dbReference>
<dbReference type="NCBIfam" id="TIGR00154">
    <property type="entry name" value="ispE"/>
    <property type="match status" value="1"/>
</dbReference>
<dbReference type="OrthoDB" id="9809438at2"/>
<dbReference type="InterPro" id="IPR004424">
    <property type="entry name" value="IspE"/>
</dbReference>
<dbReference type="UniPathway" id="UPA00056">
    <property type="reaction ID" value="UER00094"/>
</dbReference>
<accession>A0A1M5T6B0</accession>
<feature type="binding site" evidence="6">
    <location>
        <begin position="94"/>
        <end position="104"/>
    </location>
    <ligand>
        <name>ATP</name>
        <dbReference type="ChEBI" id="CHEBI:30616"/>
    </ligand>
</feature>
<dbReference type="Proteomes" id="UP000242592">
    <property type="component" value="Unassembled WGS sequence"/>
</dbReference>
<sequence length="275" mass="30963">MEQSGSRILRAYAKINLFLDVVRKRDDGYHEIVSLFQNISMYDRLIISKIERGIEIKSNINFSNNILYKVWEIFTREYGIPNFGLKIILEKNIPVEAGLGGGSSDAAAFLKYLGDEYGIQKEELFKLASKIGSDVPFFLEGGTAIVKGKGDEIEKLPPIKGYKVKVIATNRGISTKNAYEMLKPSLFGKAGCNVYNLYEAYQLRDLRNIQKCTYNIFEKVVLPIRSDIIANIKKLKKDYFAVSMTGSGSAVFGVSLNTGEFEFVPRGVDYEEIEL</sequence>
<dbReference type="AlphaFoldDB" id="A0A1M5T6B0"/>
<dbReference type="STRING" id="1123380.SAMN02745199_1193"/>
<evidence type="ECO:0000256" key="3">
    <source>
        <dbReference type="ARBA" id="ARBA00022741"/>
    </source>
</evidence>
<name>A0A1M5T6B0_9BACT</name>
<dbReference type="EC" id="2.7.1.148" evidence="6"/>
<protein>
    <recommendedName>
        <fullName evidence="1 6">4-diphosphocytidyl-2-C-methyl-D-erythritol kinase</fullName>
        <shortName evidence="6">CMK</shortName>
        <ecNumber evidence="6">2.7.1.148</ecNumber>
    </recommendedName>
    <alternativeName>
        <fullName evidence="6">4-(cytidine-5'-diphospho)-2-C-methyl-D-erythritol kinase</fullName>
    </alternativeName>
</protein>
<evidence type="ECO:0000256" key="5">
    <source>
        <dbReference type="ARBA" id="ARBA00022840"/>
    </source>
</evidence>
<evidence type="ECO:0000256" key="6">
    <source>
        <dbReference type="HAMAP-Rule" id="MF_00061"/>
    </source>
</evidence>
<dbReference type="PIRSF" id="PIRSF010376">
    <property type="entry name" value="IspE"/>
    <property type="match status" value="1"/>
</dbReference>
<dbReference type="GO" id="GO:0005524">
    <property type="term" value="F:ATP binding"/>
    <property type="evidence" value="ECO:0007669"/>
    <property type="project" value="UniProtKB-UniRule"/>
</dbReference>
<feature type="active site" evidence="6">
    <location>
        <position position="14"/>
    </location>
</feature>
<dbReference type="GO" id="GO:0050515">
    <property type="term" value="F:4-(cytidine 5'-diphospho)-2-C-methyl-D-erythritol kinase activity"/>
    <property type="evidence" value="ECO:0007669"/>
    <property type="project" value="UniProtKB-UniRule"/>
</dbReference>
<dbReference type="Gene3D" id="3.30.230.10">
    <property type="match status" value="1"/>
</dbReference>
<evidence type="ECO:0000256" key="4">
    <source>
        <dbReference type="ARBA" id="ARBA00022777"/>
    </source>
</evidence>
<keyword evidence="2 6" id="KW-0808">Transferase</keyword>
<dbReference type="PANTHER" id="PTHR43527:SF2">
    <property type="entry name" value="4-DIPHOSPHOCYTIDYL-2-C-METHYL-D-ERYTHRITOL KINASE, CHLOROPLASTIC"/>
    <property type="match status" value="1"/>
</dbReference>
<dbReference type="GO" id="GO:0019288">
    <property type="term" value="P:isopentenyl diphosphate biosynthetic process, methylerythritol 4-phosphate pathway"/>
    <property type="evidence" value="ECO:0007669"/>
    <property type="project" value="UniProtKB-UniRule"/>
</dbReference>
<dbReference type="SUPFAM" id="SSF55060">
    <property type="entry name" value="GHMP Kinase, C-terminal domain"/>
    <property type="match status" value="1"/>
</dbReference>
<comment type="pathway">
    <text evidence="6">Isoprenoid biosynthesis; isopentenyl diphosphate biosynthesis via DXP pathway; isopentenyl diphosphate from 1-deoxy-D-xylulose 5-phosphate: step 3/6.</text>
</comment>
<evidence type="ECO:0000259" key="7">
    <source>
        <dbReference type="Pfam" id="PF00288"/>
    </source>
</evidence>
<dbReference type="PANTHER" id="PTHR43527">
    <property type="entry name" value="4-DIPHOSPHOCYTIDYL-2-C-METHYL-D-ERYTHRITOL KINASE, CHLOROPLASTIC"/>
    <property type="match status" value="1"/>
</dbReference>
<dbReference type="Gene3D" id="3.30.70.890">
    <property type="entry name" value="GHMP kinase, C-terminal domain"/>
    <property type="match status" value="1"/>
</dbReference>
<comment type="similarity">
    <text evidence="6">Belongs to the GHMP kinase family. IspE subfamily.</text>
</comment>
<keyword evidence="4 6" id="KW-0418">Kinase</keyword>
<dbReference type="SUPFAM" id="SSF54211">
    <property type="entry name" value="Ribosomal protein S5 domain 2-like"/>
    <property type="match status" value="1"/>
</dbReference>
<dbReference type="GO" id="GO:0016114">
    <property type="term" value="P:terpenoid biosynthetic process"/>
    <property type="evidence" value="ECO:0007669"/>
    <property type="project" value="UniProtKB-UniRule"/>
</dbReference>
<comment type="catalytic activity">
    <reaction evidence="6">
        <text>4-CDP-2-C-methyl-D-erythritol + ATP = 4-CDP-2-C-methyl-D-erythritol 2-phosphate + ADP + H(+)</text>
        <dbReference type="Rhea" id="RHEA:18437"/>
        <dbReference type="ChEBI" id="CHEBI:15378"/>
        <dbReference type="ChEBI" id="CHEBI:30616"/>
        <dbReference type="ChEBI" id="CHEBI:57823"/>
        <dbReference type="ChEBI" id="CHEBI:57919"/>
        <dbReference type="ChEBI" id="CHEBI:456216"/>
        <dbReference type="EC" id="2.7.1.148"/>
    </reaction>
</comment>
<organism evidence="8 9">
    <name type="scientific">Thermosipho atlanticus DSM 15807</name>
    <dbReference type="NCBI Taxonomy" id="1123380"/>
    <lineage>
        <taxon>Bacteria</taxon>
        <taxon>Thermotogati</taxon>
        <taxon>Thermotogota</taxon>
        <taxon>Thermotogae</taxon>
        <taxon>Thermotogales</taxon>
        <taxon>Fervidobacteriaceae</taxon>
        <taxon>Thermosipho</taxon>
    </lineage>
</organism>
<reference evidence="9" key="1">
    <citation type="submission" date="2016-11" db="EMBL/GenBank/DDBJ databases">
        <authorList>
            <person name="Varghese N."/>
            <person name="Submissions S."/>
        </authorList>
    </citation>
    <scope>NUCLEOTIDE SEQUENCE [LARGE SCALE GENOMIC DNA]</scope>
    <source>
        <strain evidence="9">DSM 15807</strain>
    </source>
</reference>
<dbReference type="InterPro" id="IPR006204">
    <property type="entry name" value="GHMP_kinase_N_dom"/>
</dbReference>
<dbReference type="EMBL" id="FQXN01000004">
    <property type="protein sequence ID" value="SHH46264.1"/>
    <property type="molecule type" value="Genomic_DNA"/>
</dbReference>
<evidence type="ECO:0000256" key="1">
    <source>
        <dbReference type="ARBA" id="ARBA00017473"/>
    </source>
</evidence>
<dbReference type="Pfam" id="PF00288">
    <property type="entry name" value="GHMP_kinases_N"/>
    <property type="match status" value="1"/>
</dbReference>
<gene>
    <name evidence="6" type="primary">ispE</name>
    <name evidence="8" type="ORF">SAMN02745199_1193</name>
</gene>
<evidence type="ECO:0000313" key="8">
    <source>
        <dbReference type="EMBL" id="SHH46264.1"/>
    </source>
</evidence>
<feature type="domain" description="GHMP kinase N-terminal" evidence="7">
    <location>
        <begin position="65"/>
        <end position="142"/>
    </location>
</feature>
<evidence type="ECO:0000256" key="2">
    <source>
        <dbReference type="ARBA" id="ARBA00022679"/>
    </source>
</evidence>
<dbReference type="InterPro" id="IPR014721">
    <property type="entry name" value="Ribsml_uS5_D2-typ_fold_subgr"/>
</dbReference>